<evidence type="ECO:0000256" key="4">
    <source>
        <dbReference type="ARBA" id="ARBA00035217"/>
    </source>
</evidence>
<dbReference type="Gene3D" id="1.10.1200.240">
    <property type="match status" value="1"/>
</dbReference>
<keyword evidence="8" id="KW-1185">Reference proteome</keyword>
<dbReference type="RefSeq" id="XP_017768382.1">
    <property type="nucleotide sequence ID" value="XM_017912893.1"/>
</dbReference>
<protein>
    <recommendedName>
        <fullName evidence="4">Large ribosomal subunit protein eL19</fullName>
    </recommendedName>
    <alternativeName>
        <fullName evidence="5">60S ribosomal protein L19</fullName>
    </alternativeName>
</protein>
<dbReference type="GeneID" id="108556686"/>
<dbReference type="Pfam" id="PF25476">
    <property type="entry name" value="Ribosomal_L19e_C"/>
    <property type="match status" value="1"/>
</dbReference>
<sequence>MSNLRLQKRLAASIKGCGKRKIWMDPNECFAIAEANTRLGVRRLLNDGYIIMKPNAMHSKYRVRKTKRARQLGRHSGFGKRKGTANARTNTKRTWTVRTQILRRLLRKYRQAKKIDKHFHSQLYMKVKGNHFKNKRVLIEYIFKKKANMARTKLLADQAEARRTRAREARHRRMLRIAMRKKELASEDKKEEVVAVPEGGDTSAPEDMTNVTGRKKKNK</sequence>
<feature type="region of interest" description="Disordered" evidence="6">
    <location>
        <begin position="182"/>
        <end position="219"/>
    </location>
</feature>
<dbReference type="InterPro" id="IPR035970">
    <property type="entry name" value="60S_ribosomal_eL19_sf"/>
</dbReference>
<dbReference type="Pfam" id="PF01280">
    <property type="entry name" value="Ribosomal_L19e"/>
    <property type="match status" value="1"/>
</dbReference>
<proteinExistence type="inferred from homology"/>
<dbReference type="PANTHER" id="PTHR10722">
    <property type="entry name" value="60S RIBOSOMAL PROTEIN L19"/>
    <property type="match status" value="1"/>
</dbReference>
<dbReference type="Gene3D" id="1.10.1650.10">
    <property type="match status" value="1"/>
</dbReference>
<feature type="domain" description="Large ribosomal subunit protein eL19" evidence="7">
    <location>
        <begin position="3"/>
        <end position="146"/>
    </location>
</feature>
<dbReference type="SMART" id="SM01416">
    <property type="entry name" value="Ribosomal_L19e"/>
    <property type="match status" value="1"/>
</dbReference>
<evidence type="ECO:0000256" key="1">
    <source>
        <dbReference type="ARBA" id="ARBA00011082"/>
    </source>
</evidence>
<evidence type="ECO:0000256" key="5">
    <source>
        <dbReference type="ARBA" id="ARBA00035324"/>
    </source>
</evidence>
<evidence type="ECO:0000256" key="6">
    <source>
        <dbReference type="SAM" id="MobiDB-lite"/>
    </source>
</evidence>
<keyword evidence="2" id="KW-0689">Ribosomal protein</keyword>
<dbReference type="InterPro" id="IPR015972">
    <property type="entry name" value="Ribosomal_eL19_dom1"/>
</dbReference>
<evidence type="ECO:0000313" key="9">
    <source>
        <dbReference type="RefSeq" id="XP_017768382.1"/>
    </source>
</evidence>
<gene>
    <name evidence="9" type="primary">LOC108556686</name>
</gene>
<comment type="similarity">
    <text evidence="1">Belongs to the eukaryotic ribosomal protein eL19 family.</text>
</comment>
<feature type="compositionally biased region" description="Basic residues" evidence="6">
    <location>
        <begin position="62"/>
        <end position="83"/>
    </location>
</feature>
<dbReference type="InterPro" id="IPR000196">
    <property type="entry name" value="Ribosomal_eL19_dom"/>
</dbReference>
<feature type="compositionally biased region" description="Basic and acidic residues" evidence="6">
    <location>
        <begin position="182"/>
        <end position="193"/>
    </location>
</feature>
<evidence type="ECO:0000259" key="7">
    <source>
        <dbReference type="SMART" id="SM01416"/>
    </source>
</evidence>
<evidence type="ECO:0000256" key="2">
    <source>
        <dbReference type="ARBA" id="ARBA00022980"/>
    </source>
</evidence>
<organism evidence="8 9">
    <name type="scientific">Nicrophorus vespilloides</name>
    <name type="common">Boreal carrion beetle</name>
    <dbReference type="NCBI Taxonomy" id="110193"/>
    <lineage>
        <taxon>Eukaryota</taxon>
        <taxon>Metazoa</taxon>
        <taxon>Ecdysozoa</taxon>
        <taxon>Arthropoda</taxon>
        <taxon>Hexapoda</taxon>
        <taxon>Insecta</taxon>
        <taxon>Pterygota</taxon>
        <taxon>Neoptera</taxon>
        <taxon>Endopterygota</taxon>
        <taxon>Coleoptera</taxon>
        <taxon>Polyphaga</taxon>
        <taxon>Staphyliniformia</taxon>
        <taxon>Silphidae</taxon>
        <taxon>Nicrophorinae</taxon>
        <taxon>Nicrophorus</taxon>
    </lineage>
</organism>
<dbReference type="SUPFAM" id="SSF48140">
    <property type="entry name" value="Ribosomal protein L19 (L19e)"/>
    <property type="match status" value="1"/>
</dbReference>
<dbReference type="InterPro" id="IPR057260">
    <property type="entry name" value="Ribosomal_L19e_C"/>
</dbReference>
<evidence type="ECO:0000313" key="8">
    <source>
        <dbReference type="Proteomes" id="UP000695000"/>
    </source>
</evidence>
<dbReference type="Proteomes" id="UP000695000">
    <property type="component" value="Unplaced"/>
</dbReference>
<dbReference type="NCBIfam" id="NF006343">
    <property type="entry name" value="PRK08570.1"/>
    <property type="match status" value="1"/>
</dbReference>
<dbReference type="InterPro" id="IPR039547">
    <property type="entry name" value="Ribosomal_eL19"/>
</dbReference>
<accession>A0ABM1M1D2</accession>
<reference evidence="9" key="1">
    <citation type="submission" date="2025-08" db="UniProtKB">
        <authorList>
            <consortium name="RefSeq"/>
        </authorList>
    </citation>
    <scope>IDENTIFICATION</scope>
    <source>
        <tissue evidence="9">Whole Larva</tissue>
    </source>
</reference>
<dbReference type="InterPro" id="IPR057259">
    <property type="entry name" value="Ribosomal_L19e"/>
</dbReference>
<keyword evidence="3" id="KW-0687">Ribonucleoprotein</keyword>
<name>A0ABM1M1D2_NICVS</name>
<evidence type="ECO:0000256" key="3">
    <source>
        <dbReference type="ARBA" id="ARBA00023274"/>
    </source>
</evidence>
<feature type="region of interest" description="Disordered" evidence="6">
    <location>
        <begin position="62"/>
        <end position="89"/>
    </location>
</feature>